<dbReference type="STRING" id="1348853.LK12_13540"/>
<feature type="transmembrane region" description="Helical" evidence="9">
    <location>
        <begin position="246"/>
        <end position="265"/>
    </location>
</feature>
<dbReference type="InterPro" id="IPR022646">
    <property type="entry name" value="SecD/SecF_CS"/>
</dbReference>
<dbReference type="Gene3D" id="1.20.1640.10">
    <property type="entry name" value="Multidrug efflux transporter AcrB transmembrane domain"/>
    <property type="match status" value="1"/>
</dbReference>
<proteinExistence type="inferred from homology"/>
<evidence type="ECO:0000313" key="11">
    <source>
        <dbReference type="EMBL" id="KHK91779.1"/>
    </source>
</evidence>
<dbReference type="InterPro" id="IPR048634">
    <property type="entry name" value="SecD_SecF_C"/>
</dbReference>
<evidence type="ECO:0000256" key="5">
    <source>
        <dbReference type="ARBA" id="ARBA00022927"/>
    </source>
</evidence>
<keyword evidence="5 9" id="KW-0653">Protein transport</keyword>
<reference evidence="11 12" key="1">
    <citation type="submission" date="2014-10" db="EMBL/GenBank/DDBJ databases">
        <title>Genome sequence of Novosphingobium malaysiense MUSC 273(T).</title>
        <authorList>
            <person name="Lee L.-H."/>
        </authorList>
    </citation>
    <scope>NUCLEOTIDE SEQUENCE [LARGE SCALE GENOMIC DNA]</scope>
    <source>
        <strain evidence="11 12">MUSC 273</strain>
    </source>
</reference>
<dbReference type="Proteomes" id="UP000031057">
    <property type="component" value="Unassembled WGS sequence"/>
</dbReference>
<dbReference type="NCBIfam" id="TIGR00966">
    <property type="entry name" value="transloc_SecF"/>
    <property type="match status" value="1"/>
</dbReference>
<accession>A0A0B1ZR68</accession>
<comment type="caution">
    <text evidence="11">The sequence shown here is derived from an EMBL/GenBank/DDBJ whole genome shotgun (WGS) entry which is preliminary data.</text>
</comment>
<dbReference type="Pfam" id="PF02355">
    <property type="entry name" value="SecD_SecF_C"/>
    <property type="match status" value="1"/>
</dbReference>
<evidence type="ECO:0000256" key="9">
    <source>
        <dbReference type="HAMAP-Rule" id="MF_01464"/>
    </source>
</evidence>
<evidence type="ECO:0000256" key="6">
    <source>
        <dbReference type="ARBA" id="ARBA00022989"/>
    </source>
</evidence>
<dbReference type="PRINTS" id="PR01755">
    <property type="entry name" value="SECFTRNLCASE"/>
</dbReference>
<evidence type="ECO:0000313" key="12">
    <source>
        <dbReference type="Proteomes" id="UP000031057"/>
    </source>
</evidence>
<evidence type="ECO:0000256" key="4">
    <source>
        <dbReference type="ARBA" id="ARBA00022692"/>
    </source>
</evidence>
<dbReference type="GO" id="GO:0043952">
    <property type="term" value="P:protein transport by the Sec complex"/>
    <property type="evidence" value="ECO:0007669"/>
    <property type="project" value="UniProtKB-UniRule"/>
</dbReference>
<dbReference type="InterPro" id="IPR022645">
    <property type="entry name" value="SecD/SecF_bac"/>
</dbReference>
<feature type="domain" description="Protein export membrane protein SecD/SecF C-terminal" evidence="10">
    <location>
        <begin position="118"/>
        <end position="301"/>
    </location>
</feature>
<feature type="transmembrane region" description="Helical" evidence="9">
    <location>
        <begin position="171"/>
        <end position="192"/>
    </location>
</feature>
<keyword evidence="12" id="KW-1185">Reference proteome</keyword>
<evidence type="ECO:0000256" key="3">
    <source>
        <dbReference type="ARBA" id="ARBA00022475"/>
    </source>
</evidence>
<dbReference type="RefSeq" id="WP_039284598.1">
    <property type="nucleotide sequence ID" value="NZ_JTDI01000003.1"/>
</dbReference>
<evidence type="ECO:0000256" key="2">
    <source>
        <dbReference type="ARBA" id="ARBA00022448"/>
    </source>
</evidence>
<keyword evidence="8 9" id="KW-0472">Membrane</keyword>
<keyword evidence="3 9" id="KW-1003">Cell membrane</keyword>
<dbReference type="EMBL" id="JTDI01000003">
    <property type="protein sequence ID" value="KHK91779.1"/>
    <property type="molecule type" value="Genomic_DNA"/>
</dbReference>
<dbReference type="SUPFAM" id="SSF82866">
    <property type="entry name" value="Multidrug efflux transporter AcrB transmembrane domain"/>
    <property type="match status" value="1"/>
</dbReference>
<keyword evidence="2 9" id="KW-0813">Transport</keyword>
<evidence type="ECO:0000256" key="1">
    <source>
        <dbReference type="ARBA" id="ARBA00004651"/>
    </source>
</evidence>
<name>A0A0B1ZR68_9SPHN</name>
<comment type="similarity">
    <text evidence="9">Belongs to the SecD/SecF family. SecF subfamily.</text>
</comment>
<dbReference type="PANTHER" id="PTHR30081">
    <property type="entry name" value="PROTEIN-EXPORT MEMBRANE PROTEIN SEC"/>
    <property type="match status" value="1"/>
</dbReference>
<comment type="subcellular location">
    <subcellularLocation>
        <location evidence="1 9">Cell membrane</location>
        <topology evidence="1 9">Multi-pass membrane protein</topology>
    </subcellularLocation>
</comment>
<evidence type="ECO:0000256" key="8">
    <source>
        <dbReference type="ARBA" id="ARBA00023136"/>
    </source>
</evidence>
<sequence>MRLLKLVPDDTNIKFLRWRVPFYLVSMILIAASWGLVLTQGLNYGVDFAGGQEIEATFTKQAEAPVAALRKQVSALGYGDPVIQRFGAPNEVSIRTKLPESAEGNPGAAEAISKKIIAAIRANNPDVRIESVSTVSGKVSGEFRQTAIYALGAAMLAISIYIWVRFEWQFGVGALFALFHDVSLTLGMFALFQLEFSLQIIAAILAIIGYSLNDTIVVYDRIREDLKKYRRMPLPELLDMSVNETLARTVMTSATLLVALIPLLFFGPESLFGLTAAIVLGIFVGTYSSIYMAAPILIWLGVSGDSFVPTESAVDRQERLARERSAKP</sequence>
<dbReference type="OrthoDB" id="9774769at2"/>
<dbReference type="GO" id="GO:0005886">
    <property type="term" value="C:plasma membrane"/>
    <property type="evidence" value="ECO:0007669"/>
    <property type="project" value="UniProtKB-SubCell"/>
</dbReference>
<dbReference type="GO" id="GO:0015450">
    <property type="term" value="F:protein-transporting ATPase activity"/>
    <property type="evidence" value="ECO:0007669"/>
    <property type="project" value="InterPro"/>
</dbReference>
<keyword evidence="6 9" id="KW-1133">Transmembrane helix</keyword>
<dbReference type="HAMAP" id="MF_01464_B">
    <property type="entry name" value="SecF_B"/>
    <property type="match status" value="1"/>
</dbReference>
<dbReference type="InterPro" id="IPR005665">
    <property type="entry name" value="SecF_bac"/>
</dbReference>
<feature type="transmembrane region" description="Helical" evidence="9">
    <location>
        <begin position="20"/>
        <end position="38"/>
    </location>
</feature>
<feature type="transmembrane region" description="Helical" evidence="9">
    <location>
        <begin position="271"/>
        <end position="300"/>
    </location>
</feature>
<evidence type="ECO:0000259" key="10">
    <source>
        <dbReference type="Pfam" id="PF02355"/>
    </source>
</evidence>
<evidence type="ECO:0000256" key="7">
    <source>
        <dbReference type="ARBA" id="ARBA00023010"/>
    </source>
</evidence>
<dbReference type="InterPro" id="IPR022813">
    <property type="entry name" value="SecD/SecF_arch_bac"/>
</dbReference>
<dbReference type="AlphaFoldDB" id="A0A0B1ZR68"/>
<gene>
    <name evidence="9" type="primary">secF</name>
    <name evidence="11" type="ORF">LK12_13540</name>
</gene>
<dbReference type="GO" id="GO:0006605">
    <property type="term" value="P:protein targeting"/>
    <property type="evidence" value="ECO:0007669"/>
    <property type="project" value="UniProtKB-UniRule"/>
</dbReference>
<keyword evidence="7 9" id="KW-0811">Translocation</keyword>
<dbReference type="InterPro" id="IPR055344">
    <property type="entry name" value="SecD_SecF_C_bact"/>
</dbReference>
<comment type="subunit">
    <text evidence="9">Forms a complex with SecD. Part of the essential Sec protein translocation apparatus which comprises SecA, SecYEG and auxiliary proteins SecDF-YajC and YidC.</text>
</comment>
<feature type="transmembrane region" description="Helical" evidence="9">
    <location>
        <begin position="146"/>
        <end position="164"/>
    </location>
</feature>
<organism evidence="11 12">
    <name type="scientific">Novosphingobium malaysiense</name>
    <dbReference type="NCBI Taxonomy" id="1348853"/>
    <lineage>
        <taxon>Bacteria</taxon>
        <taxon>Pseudomonadati</taxon>
        <taxon>Pseudomonadota</taxon>
        <taxon>Alphaproteobacteria</taxon>
        <taxon>Sphingomonadales</taxon>
        <taxon>Sphingomonadaceae</taxon>
        <taxon>Novosphingobium</taxon>
    </lineage>
</organism>
<feature type="transmembrane region" description="Helical" evidence="9">
    <location>
        <begin position="198"/>
        <end position="222"/>
    </location>
</feature>
<dbReference type="Pfam" id="PF07549">
    <property type="entry name" value="Sec_GG"/>
    <property type="match status" value="1"/>
</dbReference>
<comment type="function">
    <text evidence="9">Part of the Sec protein translocase complex. Interacts with the SecYEG preprotein conducting channel. SecDF uses the proton motive force (PMF) to complete protein translocation after the ATP-dependent function of SecA.</text>
</comment>
<dbReference type="NCBIfam" id="TIGR00916">
    <property type="entry name" value="2A0604s01"/>
    <property type="match status" value="1"/>
</dbReference>
<keyword evidence="4 9" id="KW-0812">Transmembrane</keyword>
<dbReference type="PANTHER" id="PTHR30081:SF8">
    <property type="entry name" value="PROTEIN TRANSLOCASE SUBUNIT SECF"/>
    <property type="match status" value="1"/>
</dbReference>
<dbReference type="GO" id="GO:0065002">
    <property type="term" value="P:intracellular protein transmembrane transport"/>
    <property type="evidence" value="ECO:0007669"/>
    <property type="project" value="UniProtKB-UniRule"/>
</dbReference>
<protein>
    <recommendedName>
        <fullName evidence="9">Protein-export membrane protein SecF</fullName>
    </recommendedName>
</protein>